<dbReference type="AlphaFoldDB" id="A0A2V1DRF6"/>
<evidence type="ECO:0000313" key="5">
    <source>
        <dbReference type="Proteomes" id="UP000244855"/>
    </source>
</evidence>
<sequence length="609" mass="65676">METASNARDFYDYVIVGGGTAGLVLANRLSENQDVTVAVLEAGSDPVSDPRSFIPALWANTFGTELDWNFSTVAQVSLDGRRIGHHQGKALGGSSSINAQALITFTAADIDVWEAKIGLEGWNFAVLAPYLQKVFNLTLPADELISYINASWATSWVTGSEGPVKSCFSDVQVNPTPKAWIETFRSLGMSLTASPFSGKYLGAFISPATIDTRSSTRSAATTYLSASADRKNLAIFTGVMVKKILLENRKGVQTATGVQYVHEGIERTLDAKEVIVSAGALNSPKILELSGIGDPAVLKRAGIPLVVENKFVGTNLQDHLLSGISFEAADGIFTVDNFLRGDAEAIGAAQQQYMENRTGPFASSGLTHFAHLPTMDFKQDNEALSKILKQLEETHPTSSHPLDTVRAHHLSEFLSQGQEGTAQYFLLAGQYQKAGDNSTEGFVPHPQPGNFLSTLVGLSHPLSTGSVHVSSSDYTVAPTVDHNYLSNPVDLELHARHVRYIETIAQTEPFMSLLKPGGRRNDPLSYFEGSLDKAKAYVRATSDTNYHSVGTLAMAPKDMGGVIDGCFRVYGVDQLRVVDASVFPLIPQSNTQSLVYVIAERAADLIKRG</sequence>
<dbReference type="GO" id="GO:0050660">
    <property type="term" value="F:flavin adenine dinucleotide binding"/>
    <property type="evidence" value="ECO:0007669"/>
    <property type="project" value="InterPro"/>
</dbReference>
<dbReference type="STRING" id="97972.A0A2V1DRF6"/>
<dbReference type="InterPro" id="IPR012132">
    <property type="entry name" value="GMC_OxRdtase"/>
</dbReference>
<dbReference type="InterPro" id="IPR000172">
    <property type="entry name" value="GMC_OxRdtase_N"/>
</dbReference>
<dbReference type="PANTHER" id="PTHR11552">
    <property type="entry name" value="GLUCOSE-METHANOL-CHOLINE GMC OXIDOREDUCTASE"/>
    <property type="match status" value="1"/>
</dbReference>
<reference evidence="4 5" key="1">
    <citation type="journal article" date="2018" name="Sci. Rep.">
        <title>Comparative genomics provides insights into the lifestyle and reveals functional heterogeneity of dark septate endophytic fungi.</title>
        <authorList>
            <person name="Knapp D.G."/>
            <person name="Nemeth J.B."/>
            <person name="Barry K."/>
            <person name="Hainaut M."/>
            <person name="Henrissat B."/>
            <person name="Johnson J."/>
            <person name="Kuo A."/>
            <person name="Lim J.H.P."/>
            <person name="Lipzen A."/>
            <person name="Nolan M."/>
            <person name="Ohm R.A."/>
            <person name="Tamas L."/>
            <person name="Grigoriev I.V."/>
            <person name="Spatafora J.W."/>
            <person name="Nagy L.G."/>
            <person name="Kovacs G.M."/>
        </authorList>
    </citation>
    <scope>NUCLEOTIDE SEQUENCE [LARGE SCALE GENOMIC DNA]</scope>
    <source>
        <strain evidence="4 5">DSE2036</strain>
    </source>
</reference>
<dbReference type="PANTHER" id="PTHR11552:SF210">
    <property type="entry name" value="GLUCOSE-METHANOL-CHOLINE OXIDOREDUCTASE N-TERMINAL DOMAIN-CONTAINING PROTEIN-RELATED"/>
    <property type="match status" value="1"/>
</dbReference>
<comment type="cofactor">
    <cofactor evidence="2">
        <name>FAD</name>
        <dbReference type="ChEBI" id="CHEBI:57692"/>
    </cofactor>
</comment>
<keyword evidence="2" id="KW-0285">Flavoprotein</keyword>
<feature type="domain" description="Glucose-methanol-choline oxidoreductase N-terminal" evidence="3">
    <location>
        <begin position="279"/>
        <end position="293"/>
    </location>
</feature>
<dbReference type="Gene3D" id="3.30.560.10">
    <property type="entry name" value="Glucose Oxidase, domain 3"/>
    <property type="match status" value="1"/>
</dbReference>
<dbReference type="PIRSF" id="PIRSF000137">
    <property type="entry name" value="Alcohol_oxidase"/>
    <property type="match status" value="1"/>
</dbReference>
<dbReference type="Proteomes" id="UP000244855">
    <property type="component" value="Unassembled WGS sequence"/>
</dbReference>
<gene>
    <name evidence="4" type="ORF">DM02DRAFT_526760</name>
</gene>
<evidence type="ECO:0000259" key="3">
    <source>
        <dbReference type="PROSITE" id="PS00624"/>
    </source>
</evidence>
<dbReference type="SUPFAM" id="SSF51905">
    <property type="entry name" value="FAD/NAD(P)-binding domain"/>
    <property type="match status" value="1"/>
</dbReference>
<dbReference type="Pfam" id="PF05199">
    <property type="entry name" value="GMC_oxred_C"/>
    <property type="match status" value="1"/>
</dbReference>
<dbReference type="EMBL" id="KZ805371">
    <property type="protein sequence ID" value="PVI00599.1"/>
    <property type="molecule type" value="Genomic_DNA"/>
</dbReference>
<feature type="binding site" evidence="2">
    <location>
        <position position="241"/>
    </location>
    <ligand>
        <name>FAD</name>
        <dbReference type="ChEBI" id="CHEBI:57692"/>
    </ligand>
</feature>
<dbReference type="InterPro" id="IPR036188">
    <property type="entry name" value="FAD/NAD-bd_sf"/>
</dbReference>
<dbReference type="OrthoDB" id="269227at2759"/>
<dbReference type="GO" id="GO:0016614">
    <property type="term" value="F:oxidoreductase activity, acting on CH-OH group of donors"/>
    <property type="evidence" value="ECO:0007669"/>
    <property type="project" value="InterPro"/>
</dbReference>
<keyword evidence="5" id="KW-1185">Reference proteome</keyword>
<comment type="similarity">
    <text evidence="1">Belongs to the GMC oxidoreductase family.</text>
</comment>
<accession>A0A2V1DRF6</accession>
<evidence type="ECO:0000256" key="2">
    <source>
        <dbReference type="PIRSR" id="PIRSR000137-2"/>
    </source>
</evidence>
<dbReference type="Gene3D" id="3.50.50.60">
    <property type="entry name" value="FAD/NAD(P)-binding domain"/>
    <property type="match status" value="1"/>
</dbReference>
<dbReference type="SUPFAM" id="SSF54373">
    <property type="entry name" value="FAD-linked reductases, C-terminal domain"/>
    <property type="match status" value="1"/>
</dbReference>
<dbReference type="InterPro" id="IPR007867">
    <property type="entry name" value="GMC_OxRtase_C"/>
</dbReference>
<dbReference type="PROSITE" id="PS00624">
    <property type="entry name" value="GMC_OXRED_2"/>
    <property type="match status" value="1"/>
</dbReference>
<proteinExistence type="inferred from homology"/>
<evidence type="ECO:0000256" key="1">
    <source>
        <dbReference type="ARBA" id="ARBA00010790"/>
    </source>
</evidence>
<evidence type="ECO:0000313" key="4">
    <source>
        <dbReference type="EMBL" id="PVI00599.1"/>
    </source>
</evidence>
<protein>
    <submittedName>
        <fullName evidence="4">GMC oxidoreductase</fullName>
    </submittedName>
</protein>
<dbReference type="Pfam" id="PF00732">
    <property type="entry name" value="GMC_oxred_N"/>
    <property type="match status" value="1"/>
</dbReference>
<organism evidence="4 5">
    <name type="scientific">Periconia macrospinosa</name>
    <dbReference type="NCBI Taxonomy" id="97972"/>
    <lineage>
        <taxon>Eukaryota</taxon>
        <taxon>Fungi</taxon>
        <taxon>Dikarya</taxon>
        <taxon>Ascomycota</taxon>
        <taxon>Pezizomycotina</taxon>
        <taxon>Dothideomycetes</taxon>
        <taxon>Pleosporomycetidae</taxon>
        <taxon>Pleosporales</taxon>
        <taxon>Massarineae</taxon>
        <taxon>Periconiaceae</taxon>
        <taxon>Periconia</taxon>
    </lineage>
</organism>
<name>A0A2V1DRF6_9PLEO</name>
<keyword evidence="2" id="KW-0274">FAD</keyword>